<organism evidence="1 3">
    <name type="scientific">Trichinella pseudospiralis</name>
    <name type="common">Parasitic roundworm</name>
    <dbReference type="NCBI Taxonomy" id="6337"/>
    <lineage>
        <taxon>Eukaryota</taxon>
        <taxon>Metazoa</taxon>
        <taxon>Ecdysozoa</taxon>
        <taxon>Nematoda</taxon>
        <taxon>Enoplea</taxon>
        <taxon>Dorylaimia</taxon>
        <taxon>Trichinellida</taxon>
        <taxon>Trichinellidae</taxon>
        <taxon>Trichinella</taxon>
    </lineage>
</organism>
<proteinExistence type="predicted"/>
<dbReference type="EMBL" id="JYDV01000037">
    <property type="protein sequence ID" value="KRZ39306.1"/>
    <property type="molecule type" value="Genomic_DNA"/>
</dbReference>
<dbReference type="Proteomes" id="UP000054826">
    <property type="component" value="Unassembled WGS sequence"/>
</dbReference>
<name>A0A0V1JWC7_TRIPS</name>
<gene>
    <name evidence="1" type="ORF">T4C_5757</name>
    <name evidence="2" type="ORF">T4C_7657</name>
</gene>
<dbReference type="AlphaFoldDB" id="A0A0V1JWC7"/>
<comment type="caution">
    <text evidence="1">The sequence shown here is derived from an EMBL/GenBank/DDBJ whole genome shotgun (WGS) entry which is preliminary data.</text>
</comment>
<protein>
    <submittedName>
        <fullName evidence="1">Uncharacterized protein</fullName>
    </submittedName>
</protein>
<dbReference type="EMBL" id="JYDV01000037">
    <property type="protein sequence ID" value="KRZ39262.1"/>
    <property type="molecule type" value="Genomic_DNA"/>
</dbReference>
<evidence type="ECO:0000313" key="3">
    <source>
        <dbReference type="Proteomes" id="UP000054826"/>
    </source>
</evidence>
<evidence type="ECO:0000313" key="1">
    <source>
        <dbReference type="EMBL" id="KRZ39262.1"/>
    </source>
</evidence>
<evidence type="ECO:0000313" key="2">
    <source>
        <dbReference type="EMBL" id="KRZ39306.1"/>
    </source>
</evidence>
<reference evidence="1 3" key="1">
    <citation type="submission" date="2015-01" db="EMBL/GenBank/DDBJ databases">
        <title>Evolution of Trichinella species and genotypes.</title>
        <authorList>
            <person name="Korhonen P.K."/>
            <person name="Edoardo P."/>
            <person name="Giuseppe L.R."/>
            <person name="Gasser R.B."/>
        </authorList>
    </citation>
    <scope>NUCLEOTIDE SEQUENCE [LARGE SCALE GENOMIC DNA]</scope>
    <source>
        <strain evidence="1">ISS176</strain>
    </source>
</reference>
<accession>A0A0V1JWC7</accession>
<sequence>MDTKVEHPLFPYFLIAKPAKLLKHSLAKVEETTLHLGIWKVALNIRYLGCFKITNKFRRIKLYAKFFRFGMEHFKYPALRGQIFPRS</sequence>